<dbReference type="CDD" id="cd06558">
    <property type="entry name" value="crotonase-like"/>
    <property type="match status" value="1"/>
</dbReference>
<feature type="region of interest" description="Disordered" evidence="2">
    <location>
        <begin position="77"/>
        <end position="96"/>
    </location>
</feature>
<evidence type="ECO:0000313" key="3">
    <source>
        <dbReference type="EMBL" id="CDS13834.1"/>
    </source>
</evidence>
<dbReference type="PANTHER" id="PTHR11941:SF158">
    <property type="entry name" value="ENOYL-COA HYDRATASE (AFU_ORTHOLOGUE AFUA_2G10650)"/>
    <property type="match status" value="1"/>
</dbReference>
<organism evidence="3">
    <name type="scientific">Lichtheimia ramosa</name>
    <dbReference type="NCBI Taxonomy" id="688394"/>
    <lineage>
        <taxon>Eukaryota</taxon>
        <taxon>Fungi</taxon>
        <taxon>Fungi incertae sedis</taxon>
        <taxon>Mucoromycota</taxon>
        <taxon>Mucoromycotina</taxon>
        <taxon>Mucoromycetes</taxon>
        <taxon>Mucorales</taxon>
        <taxon>Lichtheimiaceae</taxon>
        <taxon>Lichtheimia</taxon>
    </lineage>
</organism>
<proteinExistence type="predicted"/>
<dbReference type="GO" id="GO:0016829">
    <property type="term" value="F:lyase activity"/>
    <property type="evidence" value="ECO:0007669"/>
    <property type="project" value="UniProtKB-KW"/>
</dbReference>
<evidence type="ECO:0000256" key="1">
    <source>
        <dbReference type="ARBA" id="ARBA00023239"/>
    </source>
</evidence>
<sequence length="286" mass="30696">MQLPNSKYFLLTVPEPHILLLTINRPKQLNSLNPEANREMDSLLDWAEENDDIWCIILTGAGNRAFCTGMDLVSMNSERSSSDAGEEGGMSPESLLPENGFGGLANRRLARKPIIAAVNGYALGGGTELTLACNIVVATKNSIFGLPEVKQGVVVAGGALARLARAVSYQVASEITLTGRQYSADEFKNYGLVNQVVDNDVNVVDAAMIWARKIVANSPDALFVTKYGILLALDQGSLVGATSKWLASEEAAAWRNGDNLSEGLAAFATKRKPVWTNPTRAGKSRL</sequence>
<keyword evidence="1" id="KW-0456">Lyase</keyword>
<dbReference type="InterPro" id="IPR014748">
    <property type="entry name" value="Enoyl-CoA_hydra_C"/>
</dbReference>
<dbReference type="InterPro" id="IPR001753">
    <property type="entry name" value="Enoyl-CoA_hydra/iso"/>
</dbReference>
<dbReference type="PANTHER" id="PTHR11941">
    <property type="entry name" value="ENOYL-COA HYDRATASE-RELATED"/>
    <property type="match status" value="1"/>
</dbReference>
<dbReference type="AlphaFoldDB" id="A0A077X2Z1"/>
<dbReference type="OrthoDB" id="2018133at2759"/>
<gene>
    <name evidence="3" type="ORF">LRAMOSA06008</name>
</gene>
<dbReference type="SUPFAM" id="SSF52096">
    <property type="entry name" value="ClpP/crotonase"/>
    <property type="match status" value="1"/>
</dbReference>
<dbReference type="EMBL" id="LK023385">
    <property type="protein sequence ID" value="CDS13834.1"/>
    <property type="molecule type" value="Genomic_DNA"/>
</dbReference>
<accession>A0A077X2Z1</accession>
<evidence type="ECO:0008006" key="4">
    <source>
        <dbReference type="Google" id="ProtNLM"/>
    </source>
</evidence>
<reference evidence="3" key="1">
    <citation type="journal article" date="2014" name="Genome Announc.">
        <title>De novo whole-genome sequence and genome annotation of Lichtheimia ramosa.</title>
        <authorList>
            <person name="Linde J."/>
            <person name="Schwartze V."/>
            <person name="Binder U."/>
            <person name="Lass-Florl C."/>
            <person name="Voigt K."/>
            <person name="Horn F."/>
        </authorList>
    </citation>
    <scope>NUCLEOTIDE SEQUENCE</scope>
    <source>
        <strain evidence="3">JMRC FSU:6197</strain>
    </source>
</reference>
<dbReference type="Pfam" id="PF00378">
    <property type="entry name" value="ECH_1"/>
    <property type="match status" value="1"/>
</dbReference>
<dbReference type="InterPro" id="IPR029045">
    <property type="entry name" value="ClpP/crotonase-like_dom_sf"/>
</dbReference>
<evidence type="ECO:0000256" key="2">
    <source>
        <dbReference type="SAM" id="MobiDB-lite"/>
    </source>
</evidence>
<name>A0A077X2Z1_9FUNG</name>
<protein>
    <recommendedName>
        <fullName evidence="4">Enoyl-CoA hydratase</fullName>
    </recommendedName>
</protein>
<dbReference type="GO" id="GO:0006635">
    <property type="term" value="P:fatty acid beta-oxidation"/>
    <property type="evidence" value="ECO:0007669"/>
    <property type="project" value="TreeGrafter"/>
</dbReference>
<dbReference type="GO" id="GO:0005739">
    <property type="term" value="C:mitochondrion"/>
    <property type="evidence" value="ECO:0007669"/>
    <property type="project" value="TreeGrafter"/>
</dbReference>
<dbReference type="Gene3D" id="3.90.226.10">
    <property type="entry name" value="2-enoyl-CoA Hydratase, Chain A, domain 1"/>
    <property type="match status" value="1"/>
</dbReference>
<dbReference type="Gene3D" id="1.10.12.10">
    <property type="entry name" value="Lyase 2-enoyl-coa Hydratase, Chain A, domain 2"/>
    <property type="match status" value="1"/>
</dbReference>